<gene>
    <name evidence="4" type="ORF">M0L20_13020</name>
</gene>
<keyword evidence="2" id="KW-0472">Membrane</keyword>
<organism evidence="4 5">
    <name type="scientific">Spirosoma liriopis</name>
    <dbReference type="NCBI Taxonomy" id="2937440"/>
    <lineage>
        <taxon>Bacteria</taxon>
        <taxon>Pseudomonadati</taxon>
        <taxon>Bacteroidota</taxon>
        <taxon>Cytophagia</taxon>
        <taxon>Cytophagales</taxon>
        <taxon>Cytophagaceae</taxon>
        <taxon>Spirosoma</taxon>
    </lineage>
</organism>
<sequence length="228" mass="26178">MLGFSLPSLDDSAVLNESFSATVSHQVKLSRGHRWGKRLFDVVVSGLVIVTLLIWIVPLIGLFIRLTSPGPMLFRQVRTGRNGRPFRCLKFRTMRFDKQAEFRQATKNDSRITPIGRFLRKTNLDELPQVFNVLLGDMSIVGPRPHPVQLDAQHWYTLPSYASRYAVKPGITGLAQVRGCRGETANLIDMEHRVRFDRFYISKQSPWLDLSICWWTAFKMLTGDKKAW</sequence>
<proteinExistence type="inferred from homology"/>
<dbReference type="GO" id="GO:0016740">
    <property type="term" value="F:transferase activity"/>
    <property type="evidence" value="ECO:0007669"/>
    <property type="project" value="UniProtKB-KW"/>
</dbReference>
<dbReference type="InterPro" id="IPR003362">
    <property type="entry name" value="Bact_transf"/>
</dbReference>
<reference evidence="4 5" key="1">
    <citation type="submission" date="2022-04" db="EMBL/GenBank/DDBJ databases">
        <title>Spirosoma sp. strain RP8 genome sequencing and assembly.</title>
        <authorList>
            <person name="Jung Y."/>
        </authorList>
    </citation>
    <scope>NUCLEOTIDE SEQUENCE [LARGE SCALE GENOMIC DNA]</scope>
    <source>
        <strain evidence="4 5">RP8</strain>
    </source>
</reference>
<dbReference type="Pfam" id="PF02397">
    <property type="entry name" value="Bac_transf"/>
    <property type="match status" value="1"/>
</dbReference>
<comment type="caution">
    <text evidence="4">The sequence shown here is derived from an EMBL/GenBank/DDBJ whole genome shotgun (WGS) entry which is preliminary data.</text>
</comment>
<comment type="similarity">
    <text evidence="1">Belongs to the bacterial sugar transferase family.</text>
</comment>
<evidence type="ECO:0000313" key="4">
    <source>
        <dbReference type="EMBL" id="MCK8492783.1"/>
    </source>
</evidence>
<dbReference type="PANTHER" id="PTHR30576:SF0">
    <property type="entry name" value="UNDECAPRENYL-PHOSPHATE N-ACETYLGALACTOSAMINYL 1-PHOSPHATE TRANSFERASE-RELATED"/>
    <property type="match status" value="1"/>
</dbReference>
<dbReference type="PANTHER" id="PTHR30576">
    <property type="entry name" value="COLANIC BIOSYNTHESIS UDP-GLUCOSE LIPID CARRIER TRANSFERASE"/>
    <property type="match status" value="1"/>
</dbReference>
<evidence type="ECO:0000256" key="2">
    <source>
        <dbReference type="SAM" id="Phobius"/>
    </source>
</evidence>
<evidence type="ECO:0000256" key="1">
    <source>
        <dbReference type="ARBA" id="ARBA00006464"/>
    </source>
</evidence>
<feature type="domain" description="Bacterial sugar transferase" evidence="3">
    <location>
        <begin position="37"/>
        <end position="221"/>
    </location>
</feature>
<keyword evidence="2" id="KW-1133">Transmembrane helix</keyword>
<evidence type="ECO:0000313" key="5">
    <source>
        <dbReference type="Proteomes" id="UP001202180"/>
    </source>
</evidence>
<keyword evidence="4" id="KW-0808">Transferase</keyword>
<accession>A0ABT0HKW1</accession>
<dbReference type="RefSeq" id="WP_232561407.1">
    <property type="nucleotide sequence ID" value="NZ_JALPRF010000002.1"/>
</dbReference>
<name>A0ABT0HKW1_9BACT</name>
<feature type="transmembrane region" description="Helical" evidence="2">
    <location>
        <begin position="39"/>
        <end position="64"/>
    </location>
</feature>
<protein>
    <submittedName>
        <fullName evidence="4">Sugar transferase</fullName>
    </submittedName>
</protein>
<keyword evidence="5" id="KW-1185">Reference proteome</keyword>
<evidence type="ECO:0000259" key="3">
    <source>
        <dbReference type="Pfam" id="PF02397"/>
    </source>
</evidence>
<dbReference type="EMBL" id="JALPRF010000002">
    <property type="protein sequence ID" value="MCK8492783.1"/>
    <property type="molecule type" value="Genomic_DNA"/>
</dbReference>
<keyword evidence="2" id="KW-0812">Transmembrane</keyword>
<dbReference type="Proteomes" id="UP001202180">
    <property type="component" value="Unassembled WGS sequence"/>
</dbReference>